<dbReference type="OrthoDB" id="331602at2759"/>
<proteinExistence type="inferred from homology"/>
<dbReference type="EMBL" id="AVOT02010467">
    <property type="protein sequence ID" value="MBW0490219.1"/>
    <property type="molecule type" value="Genomic_DNA"/>
</dbReference>
<accession>A0A9Q3CT55</accession>
<feature type="compositionally biased region" description="Low complexity" evidence="9">
    <location>
        <begin position="10"/>
        <end position="20"/>
    </location>
</feature>
<evidence type="ECO:0000256" key="7">
    <source>
        <dbReference type="ARBA" id="ARBA00023306"/>
    </source>
</evidence>
<protein>
    <recommendedName>
        <fullName evidence="3">Spindle assembly checkpoint component MAD1</fullName>
    </recommendedName>
</protein>
<evidence type="ECO:0000256" key="8">
    <source>
        <dbReference type="SAM" id="Coils"/>
    </source>
</evidence>
<dbReference type="Gene3D" id="6.10.250.90">
    <property type="match status" value="1"/>
</dbReference>
<keyword evidence="7" id="KW-0131">Cell cycle</keyword>
<evidence type="ECO:0000256" key="4">
    <source>
        <dbReference type="ARBA" id="ARBA00022618"/>
    </source>
</evidence>
<feature type="region of interest" description="Disordered" evidence="9">
    <location>
        <begin position="538"/>
        <end position="569"/>
    </location>
</feature>
<dbReference type="GO" id="GO:0051315">
    <property type="term" value="P:attachment of mitotic spindle microtubules to kinetochore"/>
    <property type="evidence" value="ECO:0007669"/>
    <property type="project" value="TreeGrafter"/>
</dbReference>
<dbReference type="Gene3D" id="3.30.457.60">
    <property type="match status" value="1"/>
</dbReference>
<evidence type="ECO:0000256" key="3">
    <source>
        <dbReference type="ARBA" id="ARBA00022019"/>
    </source>
</evidence>
<keyword evidence="4" id="KW-0132">Cell division</keyword>
<dbReference type="GO" id="GO:0005635">
    <property type="term" value="C:nuclear envelope"/>
    <property type="evidence" value="ECO:0007669"/>
    <property type="project" value="TreeGrafter"/>
</dbReference>
<comment type="subcellular location">
    <subcellularLocation>
        <location evidence="1">Nucleus</location>
    </subcellularLocation>
</comment>
<dbReference type="GO" id="GO:0051301">
    <property type="term" value="P:cell division"/>
    <property type="evidence" value="ECO:0007669"/>
    <property type="project" value="UniProtKB-KW"/>
</dbReference>
<dbReference type="GO" id="GO:0072686">
    <property type="term" value="C:mitotic spindle"/>
    <property type="evidence" value="ECO:0007669"/>
    <property type="project" value="TreeGrafter"/>
</dbReference>
<keyword evidence="5" id="KW-0498">Mitosis</keyword>
<feature type="coiled-coil region" evidence="8">
    <location>
        <begin position="321"/>
        <end position="389"/>
    </location>
</feature>
<organism evidence="10 11">
    <name type="scientific">Austropuccinia psidii MF-1</name>
    <dbReference type="NCBI Taxonomy" id="1389203"/>
    <lineage>
        <taxon>Eukaryota</taxon>
        <taxon>Fungi</taxon>
        <taxon>Dikarya</taxon>
        <taxon>Basidiomycota</taxon>
        <taxon>Pucciniomycotina</taxon>
        <taxon>Pucciniomycetes</taxon>
        <taxon>Pucciniales</taxon>
        <taxon>Sphaerophragmiaceae</taxon>
        <taxon>Austropuccinia</taxon>
    </lineage>
</organism>
<dbReference type="GO" id="GO:0007094">
    <property type="term" value="P:mitotic spindle assembly checkpoint signaling"/>
    <property type="evidence" value="ECO:0007669"/>
    <property type="project" value="InterPro"/>
</dbReference>
<dbReference type="Pfam" id="PF05557">
    <property type="entry name" value="MAD"/>
    <property type="match status" value="1"/>
</dbReference>
<feature type="compositionally biased region" description="Polar residues" evidence="9">
    <location>
        <begin position="543"/>
        <end position="557"/>
    </location>
</feature>
<feature type="compositionally biased region" description="Polar residues" evidence="9">
    <location>
        <begin position="299"/>
        <end position="311"/>
    </location>
</feature>
<evidence type="ECO:0000313" key="10">
    <source>
        <dbReference type="EMBL" id="MBW0490219.1"/>
    </source>
</evidence>
<dbReference type="SUPFAM" id="SSF75704">
    <property type="entry name" value="Mitotic arrest deficient-like 1, Mad1"/>
    <property type="match status" value="1"/>
</dbReference>
<evidence type="ECO:0000256" key="6">
    <source>
        <dbReference type="ARBA" id="ARBA00023242"/>
    </source>
</evidence>
<dbReference type="InterPro" id="IPR008672">
    <property type="entry name" value="Mad1"/>
</dbReference>
<evidence type="ECO:0000256" key="9">
    <source>
        <dbReference type="SAM" id="MobiDB-lite"/>
    </source>
</evidence>
<dbReference type="PANTHER" id="PTHR23168:SF0">
    <property type="entry name" value="MITOTIC SPINDLE ASSEMBLY CHECKPOINT PROTEIN MAD1"/>
    <property type="match status" value="1"/>
</dbReference>
<evidence type="ECO:0000256" key="1">
    <source>
        <dbReference type="ARBA" id="ARBA00004123"/>
    </source>
</evidence>
<dbReference type="Proteomes" id="UP000765509">
    <property type="component" value="Unassembled WGS sequence"/>
</dbReference>
<dbReference type="AlphaFoldDB" id="A0A9Q3CT55"/>
<feature type="region of interest" description="Disordered" evidence="9">
    <location>
        <begin position="1"/>
        <end position="56"/>
    </location>
</feature>
<name>A0A9Q3CT55_9BASI</name>
<comment type="caution">
    <text evidence="10">The sequence shown here is derived from an EMBL/GenBank/DDBJ whole genome shotgun (WGS) entry which is preliminary data.</text>
</comment>
<feature type="coiled-coil region" evidence="8">
    <location>
        <begin position="435"/>
        <end position="469"/>
    </location>
</feature>
<feature type="region of interest" description="Disordered" evidence="9">
    <location>
        <begin position="292"/>
        <end position="315"/>
    </location>
</feature>
<feature type="coiled-coil region" evidence="8">
    <location>
        <begin position="642"/>
        <end position="706"/>
    </location>
</feature>
<dbReference type="PANTHER" id="PTHR23168">
    <property type="entry name" value="MITOTIC SPINDLE ASSEMBLY CHECKPOINT PROTEIN MAD1 MITOTIC ARREST DEFICIENT-LIKE PROTEIN 1"/>
    <property type="match status" value="1"/>
</dbReference>
<dbReference type="GO" id="GO:0000776">
    <property type="term" value="C:kinetochore"/>
    <property type="evidence" value="ECO:0007669"/>
    <property type="project" value="TreeGrafter"/>
</dbReference>
<keyword evidence="8" id="KW-0175">Coiled coil</keyword>
<feature type="coiled-coil region" evidence="8">
    <location>
        <begin position="569"/>
        <end position="610"/>
    </location>
</feature>
<reference evidence="10" key="1">
    <citation type="submission" date="2021-03" db="EMBL/GenBank/DDBJ databases">
        <title>Draft genome sequence of rust myrtle Austropuccinia psidii MF-1, a brazilian biotype.</title>
        <authorList>
            <person name="Quecine M.C."/>
            <person name="Pachon D.M.R."/>
            <person name="Bonatelli M.L."/>
            <person name="Correr F.H."/>
            <person name="Franceschini L.M."/>
            <person name="Leite T.F."/>
            <person name="Margarido G.R.A."/>
            <person name="Almeida C.A."/>
            <person name="Ferrarezi J.A."/>
            <person name="Labate C.A."/>
        </authorList>
    </citation>
    <scope>NUCLEOTIDE SEQUENCE</scope>
    <source>
        <strain evidence="10">MF-1</strain>
    </source>
</reference>
<keyword evidence="11" id="KW-1185">Reference proteome</keyword>
<keyword evidence="6" id="KW-0539">Nucleus</keyword>
<sequence>MDRNTLPAGSSSRSSSSHQSKLPIRSASRLSQHQSSRESPDLALQTPGLKNPNASLKRSFNNLVTPQIESANKRPNSYQRPGHLQNHLVTPITSRHLPSLPPSTVRTNQNVRSESENILLTHEKLREIQIQLDSAQIRISELERDNAEQSDREFTLERKVLDLEREAREQQARLDEREARIKKLEQDRQFISSQIETEDKEKSKLIDQANQQAKIFQSASQSAQDELIKIKELNSSLEQRVRLLSHNESRAQQISLDANSRIKLLEEEKETTQKEIVQLTRQLSESQVEIDKLQKDKQTSQSHLSHATPDSSSREVLMKELSHQVDRFKSLEQNNQRLTRELSQLKVHNANVELLKEENQHLKSRLCTLDQLRQQLASTEVELSKLSQERSEWAVFIEQHQQEFNSPHEFFKLLATTRVENLSLKAKLGSSEVEIKSRDRLIEELESRLEEVENERQVELTEKLKAQAQFKTVDRSRELDRLRIQMLNEQLKSYATEEKSFSDGMAYNDQKNLQLENLQELLDSHQKELVKAQTELLELRQPQAHSSTKPSEVSSTESPHKPSPVKSSLAEQIRLKEQLENELDDLADENEVLKMEIKSLELQVHRLERDLGRGEYNKLTTQVLCPEGSPVQKEYAIRKATLEALQAENAALLKRISKLEKGIRQSGQECESLVPRDSLVSCKHEISKLEAEVLKLTKARERLCEMYRDTTATYKRAMWEILGYSLEAVANGEFRLRSAFKDENSATMLFVPGKADGGSMEYKPSPHHPFHQSEEVVKNFNKWVINRKSLPCFTAALTLELYESSTTRF</sequence>
<feature type="coiled-coil region" evidence="8">
    <location>
        <begin position="508"/>
        <end position="535"/>
    </location>
</feature>
<evidence type="ECO:0000256" key="5">
    <source>
        <dbReference type="ARBA" id="ARBA00022776"/>
    </source>
</evidence>
<gene>
    <name evidence="10" type="ORF">O181_029934</name>
</gene>
<comment type="similarity">
    <text evidence="2">Belongs to the MAD1 family.</text>
</comment>
<evidence type="ECO:0000313" key="11">
    <source>
        <dbReference type="Proteomes" id="UP000765509"/>
    </source>
</evidence>
<evidence type="ECO:0000256" key="2">
    <source>
        <dbReference type="ARBA" id="ARBA00008029"/>
    </source>
</evidence>